<dbReference type="NCBIfam" id="TIGR03133">
    <property type="entry name" value="malonate_beta"/>
    <property type="match status" value="1"/>
</dbReference>
<dbReference type="SUPFAM" id="SSF52096">
    <property type="entry name" value="ClpP/crotonase"/>
    <property type="match status" value="1"/>
</dbReference>
<dbReference type="Proteomes" id="UP000627205">
    <property type="component" value="Unassembled WGS sequence"/>
</dbReference>
<feature type="domain" description="CoA carboxyltransferase N-terminal" evidence="2">
    <location>
        <begin position="1"/>
        <end position="259"/>
    </location>
</feature>
<evidence type="ECO:0000259" key="2">
    <source>
        <dbReference type="PROSITE" id="PS50980"/>
    </source>
</evidence>
<dbReference type="GO" id="GO:0003989">
    <property type="term" value="F:acetyl-CoA carboxylase activity"/>
    <property type="evidence" value="ECO:0007669"/>
    <property type="project" value="TreeGrafter"/>
</dbReference>
<dbReference type="InterPro" id="IPR034733">
    <property type="entry name" value="AcCoA_carboxyl_beta"/>
</dbReference>
<dbReference type="GO" id="GO:0006633">
    <property type="term" value="P:fatty acid biosynthetic process"/>
    <property type="evidence" value="ECO:0007669"/>
    <property type="project" value="TreeGrafter"/>
</dbReference>
<evidence type="ECO:0000313" key="4">
    <source>
        <dbReference type="Proteomes" id="UP000627205"/>
    </source>
</evidence>
<dbReference type="PANTHER" id="PTHR42995">
    <property type="entry name" value="ACETYL-COENZYME A CARBOXYLASE CARBOXYL TRANSFERASE SUBUNIT BETA, CHLOROPLASTIC"/>
    <property type="match status" value="1"/>
</dbReference>
<organism evidence="3 4">
    <name type="scientific">Oxalicibacterium solurbis</name>
    <dbReference type="NCBI Taxonomy" id="69280"/>
    <lineage>
        <taxon>Bacteria</taxon>
        <taxon>Pseudomonadati</taxon>
        <taxon>Pseudomonadota</taxon>
        <taxon>Betaproteobacteria</taxon>
        <taxon>Burkholderiales</taxon>
        <taxon>Oxalobacteraceae</taxon>
        <taxon>Oxalicibacterium</taxon>
    </lineage>
</organism>
<dbReference type="PROSITE" id="PS50980">
    <property type="entry name" value="COA_CT_NTER"/>
    <property type="match status" value="1"/>
</dbReference>
<gene>
    <name evidence="3" type="primary">mdcB</name>
    <name evidence="3" type="ORF">GCM10011430_27400</name>
</gene>
<comment type="caution">
    <text evidence="3">The sequence shown here is derived from an EMBL/GenBank/DDBJ whole genome shotgun (WGS) entry which is preliminary data.</text>
</comment>
<dbReference type="GO" id="GO:0005975">
    <property type="term" value="P:carbohydrate metabolic process"/>
    <property type="evidence" value="ECO:0007669"/>
    <property type="project" value="InterPro"/>
</dbReference>
<reference evidence="3" key="2">
    <citation type="submission" date="2020-09" db="EMBL/GenBank/DDBJ databases">
        <authorList>
            <person name="Sun Q."/>
            <person name="Sedlacek I."/>
        </authorList>
    </citation>
    <scope>NUCLEOTIDE SEQUENCE</scope>
    <source>
        <strain evidence="3">CCM 7664</strain>
    </source>
</reference>
<dbReference type="GO" id="GO:0016740">
    <property type="term" value="F:transferase activity"/>
    <property type="evidence" value="ECO:0007669"/>
    <property type="project" value="UniProtKB-KW"/>
</dbReference>
<proteinExistence type="predicted"/>
<dbReference type="Pfam" id="PF01039">
    <property type="entry name" value="Carboxyl_trans"/>
    <property type="match status" value="1"/>
</dbReference>
<accession>A0A8J3B1V5</accession>
<sequence>MSACILESGNARDDAFHVHAGSYLERTARQRIAALLDERSFTEILPPSERHVSPHLPMLGQPVALDDGVVIGEGRLGGAPVLIAAQEPAFMGGSVGEVHGAKIVGLLQRAAEGVANACPAGVLLLLDTGGVRLHEANAGLTAISEIQRAVFDARAAGVPVIVLIGGGNGCYGGLGIVSKCCDYVIVSEEGRLAVSGPEVIEAAHGVEEFDARDRALVWRTMGGKHRYILGDADDIVPDDIAAFRSAAQRRLGHPRPLSLEAVEREHAMLQQRLQRFADCRDATQIWSALGIAEPQRVPLMDIDAFTEIADAAREKGRGENNHA</sequence>
<reference evidence="3" key="1">
    <citation type="journal article" date="2014" name="Int. J. Syst. Evol. Microbiol.">
        <title>Complete genome sequence of Corynebacterium casei LMG S-19264T (=DSM 44701T), isolated from a smear-ripened cheese.</title>
        <authorList>
            <consortium name="US DOE Joint Genome Institute (JGI-PGF)"/>
            <person name="Walter F."/>
            <person name="Albersmeier A."/>
            <person name="Kalinowski J."/>
            <person name="Ruckert C."/>
        </authorList>
    </citation>
    <scope>NUCLEOTIDE SEQUENCE</scope>
    <source>
        <strain evidence="3">CCM 7664</strain>
    </source>
</reference>
<dbReference type="InterPro" id="IPR017556">
    <property type="entry name" value="Malonate_beta"/>
</dbReference>
<keyword evidence="4" id="KW-1185">Reference proteome</keyword>
<dbReference type="PANTHER" id="PTHR42995:SF1">
    <property type="entry name" value="MALONATE DECARBOXYLASE BETA SUBUNIT"/>
    <property type="match status" value="1"/>
</dbReference>
<evidence type="ECO:0000313" key="3">
    <source>
        <dbReference type="EMBL" id="GGI55566.1"/>
    </source>
</evidence>
<dbReference type="EMBL" id="BMDP01000004">
    <property type="protein sequence ID" value="GGI55566.1"/>
    <property type="molecule type" value="Genomic_DNA"/>
</dbReference>
<name>A0A8J3B1V5_9BURK</name>
<dbReference type="InterPro" id="IPR029045">
    <property type="entry name" value="ClpP/crotonase-like_dom_sf"/>
</dbReference>
<dbReference type="RefSeq" id="WP_188422678.1">
    <property type="nucleotide sequence ID" value="NZ_BMDP01000004.1"/>
</dbReference>
<dbReference type="Gene3D" id="3.90.226.10">
    <property type="entry name" value="2-enoyl-CoA Hydratase, Chain A, domain 1"/>
    <property type="match status" value="1"/>
</dbReference>
<dbReference type="InterPro" id="IPR011762">
    <property type="entry name" value="COA_CT_N"/>
</dbReference>
<dbReference type="GO" id="GO:0016831">
    <property type="term" value="F:carboxy-lyase activity"/>
    <property type="evidence" value="ECO:0007669"/>
    <property type="project" value="InterPro"/>
</dbReference>
<protein>
    <submittedName>
        <fullName evidence="3">Biotin-independent malonate decarboxylase subunit beta</fullName>
    </submittedName>
</protein>
<evidence type="ECO:0000256" key="1">
    <source>
        <dbReference type="ARBA" id="ARBA00022679"/>
    </source>
</evidence>
<keyword evidence="1" id="KW-0808">Transferase</keyword>
<dbReference type="AlphaFoldDB" id="A0A8J3B1V5"/>
<dbReference type="NCBIfam" id="NF005530">
    <property type="entry name" value="PRK07189.1"/>
    <property type="match status" value="1"/>
</dbReference>
<dbReference type="GO" id="GO:2001295">
    <property type="term" value="P:malonyl-CoA biosynthetic process"/>
    <property type="evidence" value="ECO:0007669"/>
    <property type="project" value="TreeGrafter"/>
</dbReference>